<name>A0ABV9SC45_9PSEU</name>
<dbReference type="RefSeq" id="WP_378062186.1">
    <property type="nucleotide sequence ID" value="NZ_JBHSIS010000027.1"/>
</dbReference>
<dbReference type="SUPFAM" id="SSF48452">
    <property type="entry name" value="TPR-like"/>
    <property type="match status" value="1"/>
</dbReference>
<dbReference type="Gene3D" id="1.25.40.10">
    <property type="entry name" value="Tetratricopeptide repeat domain"/>
    <property type="match status" value="1"/>
</dbReference>
<evidence type="ECO:0000313" key="1">
    <source>
        <dbReference type="EMBL" id="MFC4859245.1"/>
    </source>
</evidence>
<keyword evidence="2" id="KW-1185">Reference proteome</keyword>
<sequence length="166" mass="17430">MCPLLHRIGLAVGCSGSTTGSRSPDFCLNNVRKALLCAHRADHALAVHGQALTLCEEIDERPVAAKIHYDIGEVYQQLARPTNAIGHYRAAVDTGGSVGDVLTTTWALVGLGEATAELGEHATAARYAEQAGAMIGAFSELGPTDELASRIDALRSRVAPLIADVK</sequence>
<proteinExistence type="predicted"/>
<dbReference type="EMBL" id="JBHSIS010000027">
    <property type="protein sequence ID" value="MFC4859245.1"/>
    <property type="molecule type" value="Genomic_DNA"/>
</dbReference>
<accession>A0ABV9SC45</accession>
<evidence type="ECO:0000313" key="2">
    <source>
        <dbReference type="Proteomes" id="UP001595859"/>
    </source>
</evidence>
<reference evidence="2" key="1">
    <citation type="journal article" date="2019" name="Int. J. Syst. Evol. Microbiol.">
        <title>The Global Catalogue of Microorganisms (GCM) 10K type strain sequencing project: providing services to taxonomists for standard genome sequencing and annotation.</title>
        <authorList>
            <consortium name="The Broad Institute Genomics Platform"/>
            <consortium name="The Broad Institute Genome Sequencing Center for Infectious Disease"/>
            <person name="Wu L."/>
            <person name="Ma J."/>
        </authorList>
    </citation>
    <scope>NUCLEOTIDE SEQUENCE [LARGE SCALE GENOMIC DNA]</scope>
    <source>
        <strain evidence="2">ZS-22-S1</strain>
    </source>
</reference>
<protein>
    <submittedName>
        <fullName evidence="1">Tetratricopeptide repeat protein</fullName>
    </submittedName>
</protein>
<gene>
    <name evidence="1" type="ORF">ACFPCV_37605</name>
</gene>
<dbReference type="InterPro" id="IPR011990">
    <property type="entry name" value="TPR-like_helical_dom_sf"/>
</dbReference>
<dbReference type="Proteomes" id="UP001595859">
    <property type="component" value="Unassembled WGS sequence"/>
</dbReference>
<comment type="caution">
    <text evidence="1">The sequence shown here is derived from an EMBL/GenBank/DDBJ whole genome shotgun (WGS) entry which is preliminary data.</text>
</comment>
<organism evidence="1 2">
    <name type="scientific">Actinophytocola glycyrrhizae</name>
    <dbReference type="NCBI Taxonomy" id="2044873"/>
    <lineage>
        <taxon>Bacteria</taxon>
        <taxon>Bacillati</taxon>
        <taxon>Actinomycetota</taxon>
        <taxon>Actinomycetes</taxon>
        <taxon>Pseudonocardiales</taxon>
        <taxon>Pseudonocardiaceae</taxon>
    </lineage>
</organism>